<dbReference type="AlphaFoldDB" id="A0A1I7UFJ1"/>
<evidence type="ECO:0000313" key="2">
    <source>
        <dbReference type="WBParaSite" id="Csp11.Scaffold629.g8810.t2"/>
    </source>
</evidence>
<sequence>MTVDIPCFENSGHEATFYCAEYVSQKFINQKFSQDTKEFRYPKNRLNFRNVLNILIILQSFYALSVCEKISAEFDAKKQEALDKLETFAKDSLETRTSLDSFLKLNLEENENLKKDLESRLKLKNNLLNVDEIKISAKERCADINFLEESDLGMNSYKFALTDRMKLKISKFELDSNDKEFLKF</sequence>
<accession>A0A1I7UFJ1</accession>
<proteinExistence type="predicted"/>
<protein>
    <submittedName>
        <fullName evidence="2">MATH domain-containing protein</fullName>
    </submittedName>
</protein>
<name>A0A1I7UFJ1_9PELO</name>
<organism evidence="1 2">
    <name type="scientific">Caenorhabditis tropicalis</name>
    <dbReference type="NCBI Taxonomy" id="1561998"/>
    <lineage>
        <taxon>Eukaryota</taxon>
        <taxon>Metazoa</taxon>
        <taxon>Ecdysozoa</taxon>
        <taxon>Nematoda</taxon>
        <taxon>Chromadorea</taxon>
        <taxon>Rhabditida</taxon>
        <taxon>Rhabditina</taxon>
        <taxon>Rhabditomorpha</taxon>
        <taxon>Rhabditoidea</taxon>
        <taxon>Rhabditidae</taxon>
        <taxon>Peloderinae</taxon>
        <taxon>Caenorhabditis</taxon>
    </lineage>
</organism>
<dbReference type="Proteomes" id="UP000095282">
    <property type="component" value="Unplaced"/>
</dbReference>
<reference evidence="2" key="1">
    <citation type="submission" date="2016-11" db="UniProtKB">
        <authorList>
            <consortium name="WormBaseParasite"/>
        </authorList>
    </citation>
    <scope>IDENTIFICATION</scope>
</reference>
<evidence type="ECO:0000313" key="1">
    <source>
        <dbReference type="Proteomes" id="UP000095282"/>
    </source>
</evidence>
<keyword evidence="1" id="KW-1185">Reference proteome</keyword>
<dbReference type="WBParaSite" id="Csp11.Scaffold629.g8810.t2">
    <property type="protein sequence ID" value="Csp11.Scaffold629.g8810.t2"/>
    <property type="gene ID" value="Csp11.Scaffold629.g8810"/>
</dbReference>